<sequence>MLGLKPFSTLPPHISFHPHAMQHTIMACYHIVSCI</sequence>
<keyword evidence="2" id="KW-1185">Reference proteome</keyword>
<name>A0A0B0MNX9_GOSAR</name>
<proteinExistence type="predicted"/>
<protein>
    <submittedName>
        <fullName evidence="1">Uncharacterized protein</fullName>
    </submittedName>
</protein>
<gene>
    <name evidence="1" type="ORF">F383_26401</name>
</gene>
<evidence type="ECO:0000313" key="1">
    <source>
        <dbReference type="EMBL" id="KHG02475.1"/>
    </source>
</evidence>
<organism evidence="1 2">
    <name type="scientific">Gossypium arboreum</name>
    <name type="common">Tree cotton</name>
    <name type="synonym">Gossypium nanking</name>
    <dbReference type="NCBI Taxonomy" id="29729"/>
    <lineage>
        <taxon>Eukaryota</taxon>
        <taxon>Viridiplantae</taxon>
        <taxon>Streptophyta</taxon>
        <taxon>Embryophyta</taxon>
        <taxon>Tracheophyta</taxon>
        <taxon>Spermatophyta</taxon>
        <taxon>Magnoliopsida</taxon>
        <taxon>eudicotyledons</taxon>
        <taxon>Gunneridae</taxon>
        <taxon>Pentapetalae</taxon>
        <taxon>rosids</taxon>
        <taxon>malvids</taxon>
        <taxon>Malvales</taxon>
        <taxon>Malvaceae</taxon>
        <taxon>Malvoideae</taxon>
        <taxon>Gossypium</taxon>
    </lineage>
</organism>
<dbReference type="PROSITE" id="PS51257">
    <property type="entry name" value="PROKAR_LIPOPROTEIN"/>
    <property type="match status" value="1"/>
</dbReference>
<dbReference type="AlphaFoldDB" id="A0A0B0MNX9"/>
<evidence type="ECO:0000313" key="2">
    <source>
        <dbReference type="Proteomes" id="UP000032142"/>
    </source>
</evidence>
<comment type="caution">
    <text evidence="1">The sequence shown here is derived from an EMBL/GenBank/DDBJ whole genome shotgun (WGS) entry which is preliminary data.</text>
</comment>
<accession>A0A0B0MNX9</accession>
<dbReference type="Proteomes" id="UP000032142">
    <property type="component" value="Unassembled WGS sequence"/>
</dbReference>
<dbReference type="EMBL" id="JRRC01269108">
    <property type="protein sequence ID" value="KHG02475.1"/>
    <property type="molecule type" value="Genomic_DNA"/>
</dbReference>
<reference evidence="2" key="1">
    <citation type="submission" date="2014-09" db="EMBL/GenBank/DDBJ databases">
        <authorList>
            <person name="Mudge J."/>
            <person name="Ramaraj T."/>
            <person name="Lindquist I.E."/>
            <person name="Bharti A.K."/>
            <person name="Sundararajan A."/>
            <person name="Cameron C.T."/>
            <person name="Woodward J.E."/>
            <person name="May G.D."/>
            <person name="Brubaker C."/>
            <person name="Broadhvest J."/>
            <person name="Wilkins T.A."/>
        </authorList>
    </citation>
    <scope>NUCLEOTIDE SEQUENCE</scope>
    <source>
        <strain evidence="2">cv. AKA8401</strain>
    </source>
</reference>